<feature type="transmembrane region" description="Helical" evidence="7">
    <location>
        <begin position="12"/>
        <end position="31"/>
    </location>
</feature>
<feature type="transmembrane region" description="Helical" evidence="7">
    <location>
        <begin position="216"/>
        <end position="235"/>
    </location>
</feature>
<proteinExistence type="inferred from homology"/>
<sequence length="294" mass="31453">MRSVLQKLARQLVLVPLVAVASYFLMAMLPLTTESEAKRQVSPELAASYRRDLGIGEPLGFLRPWQKLWRGERLGTSAQGVTGDELARKLSGSVGVGLLALPLALTWALGFAMVRTRWRRGRWAALGDVVPALAFGTPVFIPALLLAPAVVERGNMLPELCAALVTSIWPGIFLGTLVGDSLETELSRDYVRTALGKGLAPGTVLRRHVLPNVLPALLDAVGPVATALLAGSFAAERVLGLPYFGQLYVLAVLNKQVAVVVVATTTFASLLVVVSLAVELTRYAVDPRSREARA</sequence>
<dbReference type="OrthoDB" id="9807402at2"/>
<accession>A0A540X3S9</accession>
<keyword evidence="10" id="KW-1185">Reference proteome</keyword>
<evidence type="ECO:0000313" key="9">
    <source>
        <dbReference type="EMBL" id="TQF15918.1"/>
    </source>
</evidence>
<dbReference type="Proteomes" id="UP000315369">
    <property type="component" value="Unassembled WGS sequence"/>
</dbReference>
<evidence type="ECO:0000256" key="3">
    <source>
        <dbReference type="ARBA" id="ARBA00022475"/>
    </source>
</evidence>
<evidence type="ECO:0000256" key="5">
    <source>
        <dbReference type="ARBA" id="ARBA00022989"/>
    </source>
</evidence>
<dbReference type="SUPFAM" id="SSF161098">
    <property type="entry name" value="MetI-like"/>
    <property type="match status" value="1"/>
</dbReference>
<organism evidence="9 10">
    <name type="scientific">Myxococcus llanfairpwllgwyngyllgogerychwyrndrobwllllantysiliogogogochensis</name>
    <dbReference type="NCBI Taxonomy" id="2590453"/>
    <lineage>
        <taxon>Bacteria</taxon>
        <taxon>Pseudomonadati</taxon>
        <taxon>Myxococcota</taxon>
        <taxon>Myxococcia</taxon>
        <taxon>Myxococcales</taxon>
        <taxon>Cystobacterineae</taxon>
        <taxon>Myxococcaceae</taxon>
        <taxon>Myxococcus</taxon>
    </lineage>
</organism>
<dbReference type="GO" id="GO:0005886">
    <property type="term" value="C:plasma membrane"/>
    <property type="evidence" value="ECO:0007669"/>
    <property type="project" value="UniProtKB-SubCell"/>
</dbReference>
<dbReference type="PANTHER" id="PTHR30465:SF74">
    <property type="entry name" value="OLIGOPEPTIDE TRANSPORT SYSTEM PERMEASE PROTEIN OPPB"/>
    <property type="match status" value="1"/>
</dbReference>
<evidence type="ECO:0000256" key="7">
    <source>
        <dbReference type="RuleBase" id="RU363032"/>
    </source>
</evidence>
<dbReference type="GO" id="GO:0055085">
    <property type="term" value="P:transmembrane transport"/>
    <property type="evidence" value="ECO:0007669"/>
    <property type="project" value="InterPro"/>
</dbReference>
<dbReference type="CDD" id="cd06261">
    <property type="entry name" value="TM_PBP2"/>
    <property type="match status" value="1"/>
</dbReference>
<dbReference type="PANTHER" id="PTHR30465">
    <property type="entry name" value="INNER MEMBRANE ABC TRANSPORTER"/>
    <property type="match status" value="1"/>
</dbReference>
<evidence type="ECO:0000259" key="8">
    <source>
        <dbReference type="PROSITE" id="PS50928"/>
    </source>
</evidence>
<dbReference type="EMBL" id="VIFM01000033">
    <property type="protein sequence ID" value="TQF15918.1"/>
    <property type="molecule type" value="Genomic_DNA"/>
</dbReference>
<dbReference type="InterPro" id="IPR035906">
    <property type="entry name" value="MetI-like_sf"/>
</dbReference>
<keyword evidence="4 7" id="KW-0812">Transmembrane</keyword>
<dbReference type="AlphaFoldDB" id="A0A540X3S9"/>
<keyword evidence="5 7" id="KW-1133">Transmembrane helix</keyword>
<feature type="transmembrane region" description="Helical" evidence="7">
    <location>
        <begin position="94"/>
        <end position="114"/>
    </location>
</feature>
<reference evidence="9 10" key="1">
    <citation type="submission" date="2019-06" db="EMBL/GenBank/DDBJ databases">
        <authorList>
            <person name="Livingstone P."/>
            <person name="Whitworth D."/>
        </authorList>
    </citation>
    <scope>NUCLEOTIDE SEQUENCE [LARGE SCALE GENOMIC DNA]</scope>
    <source>
        <strain evidence="9 10">AM401</strain>
    </source>
</reference>
<evidence type="ECO:0000256" key="1">
    <source>
        <dbReference type="ARBA" id="ARBA00004651"/>
    </source>
</evidence>
<keyword evidence="2 7" id="KW-0813">Transport</keyword>
<comment type="caution">
    <text evidence="9">The sequence shown here is derived from an EMBL/GenBank/DDBJ whole genome shotgun (WGS) entry which is preliminary data.</text>
</comment>
<feature type="transmembrane region" description="Helical" evidence="7">
    <location>
        <begin position="126"/>
        <end position="151"/>
    </location>
</feature>
<evidence type="ECO:0000256" key="6">
    <source>
        <dbReference type="ARBA" id="ARBA00023136"/>
    </source>
</evidence>
<feature type="transmembrane region" description="Helical" evidence="7">
    <location>
        <begin position="255"/>
        <end position="278"/>
    </location>
</feature>
<feature type="domain" description="ABC transmembrane type-1" evidence="8">
    <location>
        <begin position="90"/>
        <end position="282"/>
    </location>
</feature>
<evidence type="ECO:0000256" key="4">
    <source>
        <dbReference type="ARBA" id="ARBA00022692"/>
    </source>
</evidence>
<comment type="similarity">
    <text evidence="7">Belongs to the binding-protein-dependent transport system permease family.</text>
</comment>
<gene>
    <name evidence="9" type="ORF">FJV41_11160</name>
</gene>
<dbReference type="Gene3D" id="1.10.3720.10">
    <property type="entry name" value="MetI-like"/>
    <property type="match status" value="1"/>
</dbReference>
<dbReference type="Pfam" id="PF00528">
    <property type="entry name" value="BPD_transp_1"/>
    <property type="match status" value="1"/>
</dbReference>
<dbReference type="PROSITE" id="PS50928">
    <property type="entry name" value="ABC_TM1"/>
    <property type="match status" value="1"/>
</dbReference>
<protein>
    <submittedName>
        <fullName evidence="9">ABC transporter permease subunit</fullName>
    </submittedName>
</protein>
<name>A0A540X3S9_9BACT</name>
<evidence type="ECO:0000256" key="2">
    <source>
        <dbReference type="ARBA" id="ARBA00022448"/>
    </source>
</evidence>
<dbReference type="InterPro" id="IPR000515">
    <property type="entry name" value="MetI-like"/>
</dbReference>
<dbReference type="RefSeq" id="WP_141642431.1">
    <property type="nucleotide sequence ID" value="NZ_VIFM01000033.1"/>
</dbReference>
<feature type="transmembrane region" description="Helical" evidence="7">
    <location>
        <begin position="157"/>
        <end position="178"/>
    </location>
</feature>
<comment type="subcellular location">
    <subcellularLocation>
        <location evidence="1 7">Cell membrane</location>
        <topology evidence="1 7">Multi-pass membrane protein</topology>
    </subcellularLocation>
</comment>
<keyword evidence="3" id="KW-1003">Cell membrane</keyword>
<evidence type="ECO:0000313" key="10">
    <source>
        <dbReference type="Proteomes" id="UP000315369"/>
    </source>
</evidence>
<keyword evidence="6 7" id="KW-0472">Membrane</keyword>